<reference evidence="3 5" key="2">
    <citation type="submission" date="2017-06" db="EMBL/GenBank/DDBJ databases">
        <title>Isolation and characterization of a thermophilic and butanogenic Thermoanaerobacterium thermosaccharolyticum M5 capable of efficient degradation of hemicellulose.</title>
        <authorList>
            <person name="Xin F."/>
            <person name="Jiang Y."/>
        </authorList>
    </citation>
    <scope>NUCLEOTIDE SEQUENCE [LARGE SCALE GENOMIC DNA]</scope>
    <source>
        <strain evidence="3 5">M5</strain>
    </source>
</reference>
<name>A0A231VJK6_THETR</name>
<reference evidence="2 4" key="1">
    <citation type="submission" date="2016-08" db="EMBL/GenBank/DDBJ databases">
        <title>A novel genetic cassette of butanologenic Thermoanaerobacterium thermosaccharolyticum that directly convert cellulose to butanol.</title>
        <authorList>
            <person name="Li T."/>
            <person name="He J."/>
        </authorList>
    </citation>
    <scope>NUCLEOTIDE SEQUENCE [LARGE SCALE GENOMIC DNA]</scope>
    <source>
        <strain evidence="2 4">TG57</strain>
    </source>
</reference>
<dbReference type="Pfam" id="PF18978">
    <property type="entry name" value="DUF5714"/>
    <property type="match status" value="1"/>
</dbReference>
<accession>A0A231VJK6</accession>
<dbReference type="InterPro" id="IPR043768">
    <property type="entry name" value="DUF5714"/>
</dbReference>
<proteinExistence type="predicted"/>
<feature type="domain" description="DUF5714" evidence="1">
    <location>
        <begin position="62"/>
        <end position="234"/>
    </location>
</feature>
<dbReference type="RefSeq" id="WP_094044770.1">
    <property type="nucleotide sequence ID" value="NZ_CP016893.1"/>
</dbReference>
<gene>
    <name evidence="3" type="ORF">CE561_05755</name>
    <name evidence="2" type="ORF">Thert_01806</name>
</gene>
<keyword evidence="2" id="KW-0808">Transferase</keyword>
<evidence type="ECO:0000313" key="3">
    <source>
        <dbReference type="EMBL" id="OXT08268.1"/>
    </source>
</evidence>
<evidence type="ECO:0000313" key="5">
    <source>
        <dbReference type="Proteomes" id="UP000215301"/>
    </source>
</evidence>
<keyword evidence="2" id="KW-0489">Methyltransferase</keyword>
<dbReference type="Proteomes" id="UP000215301">
    <property type="component" value="Unassembled WGS sequence"/>
</dbReference>
<evidence type="ECO:0000313" key="2">
    <source>
        <dbReference type="EMBL" id="AST57794.1"/>
    </source>
</evidence>
<dbReference type="GO" id="GO:0008168">
    <property type="term" value="F:methyltransferase activity"/>
    <property type="evidence" value="ECO:0007669"/>
    <property type="project" value="UniProtKB-KW"/>
</dbReference>
<dbReference type="AlphaFoldDB" id="A0A231VJK6"/>
<dbReference type="Proteomes" id="UP000214975">
    <property type="component" value="Chromosome"/>
</dbReference>
<organism evidence="3 5">
    <name type="scientific">Thermoanaerobacterium thermosaccharolyticum</name>
    <name type="common">Clostridium thermosaccharolyticum</name>
    <dbReference type="NCBI Taxonomy" id="1517"/>
    <lineage>
        <taxon>Bacteria</taxon>
        <taxon>Bacillati</taxon>
        <taxon>Bacillota</taxon>
        <taxon>Clostridia</taxon>
        <taxon>Thermoanaerobacterales</taxon>
        <taxon>Thermoanaerobacteraceae</taxon>
        <taxon>Thermoanaerobacterium</taxon>
    </lineage>
</organism>
<evidence type="ECO:0000259" key="1">
    <source>
        <dbReference type="Pfam" id="PF18978"/>
    </source>
</evidence>
<dbReference type="GO" id="GO:0032259">
    <property type="term" value="P:methylation"/>
    <property type="evidence" value="ECO:0007669"/>
    <property type="project" value="UniProtKB-KW"/>
</dbReference>
<evidence type="ECO:0000313" key="4">
    <source>
        <dbReference type="Proteomes" id="UP000214975"/>
    </source>
</evidence>
<dbReference type="EMBL" id="NKHD01000017">
    <property type="protein sequence ID" value="OXT08268.1"/>
    <property type="molecule type" value="Genomic_DNA"/>
</dbReference>
<sequence>MECCETKFMENCMICGKPLVYLEKPVLKRCEYCGTEELTLAHCTDGHYVCDACHAKDGIEVIKEYCLSTESKDPMEIVENIMSDGRIPMHGPEHHALVPAAIVTAYKNLTGKASNDDVLEAINRGKEIPGGACGYYGACGAGVGIGVAISVIYKATPLTPLKRSKAHLAVANALKSIGEAGGARCCKKCTRLSIEEAVEFFEKELNVKFPKNFERNDRCNYSKRNRECYYRCKYRDMKISERSEQYRS</sequence>
<dbReference type="EMBL" id="CP016893">
    <property type="protein sequence ID" value="AST57794.1"/>
    <property type="molecule type" value="Genomic_DNA"/>
</dbReference>
<protein>
    <submittedName>
        <fullName evidence="3">Radical SAM protein</fullName>
    </submittedName>
    <submittedName>
        <fullName evidence="2">SAM-dependent methyltransferase</fullName>
    </submittedName>
</protein>